<dbReference type="FunFam" id="1.20.200.10:FF:000015">
    <property type="entry name" value="argininosuccinate lyase isoform X2"/>
    <property type="match status" value="1"/>
</dbReference>
<reference evidence="10" key="1">
    <citation type="journal article" date="2020" name="Biotechnol. Biofuels">
        <title>New insights from the biogas microbiome by comprehensive genome-resolved metagenomics of nearly 1600 species originating from multiple anaerobic digesters.</title>
        <authorList>
            <person name="Campanaro S."/>
            <person name="Treu L."/>
            <person name="Rodriguez-R L.M."/>
            <person name="Kovalovszki A."/>
            <person name="Ziels R.M."/>
            <person name="Maus I."/>
            <person name="Zhu X."/>
            <person name="Kougias P.G."/>
            <person name="Basile A."/>
            <person name="Luo G."/>
            <person name="Schluter A."/>
            <person name="Konstantinidis K.T."/>
            <person name="Angelidaki I."/>
        </authorList>
    </citation>
    <scope>NUCLEOTIDE SEQUENCE</scope>
    <source>
        <strain evidence="10">AS06rmzACSIP_7</strain>
    </source>
</reference>
<feature type="domain" description="Fumarate lyase N-terminal" evidence="8">
    <location>
        <begin position="6"/>
        <end position="300"/>
    </location>
</feature>
<dbReference type="Gene3D" id="1.20.200.10">
    <property type="entry name" value="Fumarase/aspartase (Central domain)"/>
    <property type="match status" value="1"/>
</dbReference>
<dbReference type="EC" id="4.3.2.1" evidence="3 7"/>
<dbReference type="EMBL" id="JAAYEE010000095">
    <property type="protein sequence ID" value="NLW34929.1"/>
    <property type="molecule type" value="Genomic_DNA"/>
</dbReference>
<dbReference type="PRINTS" id="PR00149">
    <property type="entry name" value="FUMRATELYASE"/>
</dbReference>
<dbReference type="PROSITE" id="PS00163">
    <property type="entry name" value="FUMARATE_LYASES"/>
    <property type="match status" value="1"/>
</dbReference>
<reference evidence="10" key="2">
    <citation type="submission" date="2020-01" db="EMBL/GenBank/DDBJ databases">
        <authorList>
            <person name="Campanaro S."/>
        </authorList>
    </citation>
    <scope>NUCLEOTIDE SEQUENCE</scope>
    <source>
        <strain evidence="10">AS06rmzACSIP_7</strain>
    </source>
</reference>
<keyword evidence="7" id="KW-0963">Cytoplasm</keyword>
<evidence type="ECO:0000259" key="8">
    <source>
        <dbReference type="Pfam" id="PF00206"/>
    </source>
</evidence>
<dbReference type="HAMAP" id="MF_00006">
    <property type="entry name" value="Arg_succ_lyase"/>
    <property type="match status" value="1"/>
</dbReference>
<evidence type="ECO:0000256" key="3">
    <source>
        <dbReference type="ARBA" id="ARBA00012338"/>
    </source>
</evidence>
<evidence type="ECO:0000256" key="1">
    <source>
        <dbReference type="ARBA" id="ARBA00000985"/>
    </source>
</evidence>
<evidence type="ECO:0000256" key="5">
    <source>
        <dbReference type="ARBA" id="ARBA00022605"/>
    </source>
</evidence>
<dbReference type="PANTHER" id="PTHR43814:SF1">
    <property type="entry name" value="ARGININOSUCCINATE LYASE"/>
    <property type="match status" value="1"/>
</dbReference>
<evidence type="ECO:0000256" key="4">
    <source>
        <dbReference type="ARBA" id="ARBA00022571"/>
    </source>
</evidence>
<dbReference type="InterPro" id="IPR024083">
    <property type="entry name" value="Fumarase/histidase_N"/>
</dbReference>
<dbReference type="InterPro" id="IPR009049">
    <property type="entry name" value="Argininosuccinate_lyase"/>
</dbReference>
<dbReference type="Gene3D" id="1.10.40.30">
    <property type="entry name" value="Fumarase/aspartase (C-terminal domain)"/>
    <property type="match status" value="1"/>
</dbReference>
<dbReference type="Proteomes" id="UP000777265">
    <property type="component" value="Unassembled WGS sequence"/>
</dbReference>
<dbReference type="NCBIfam" id="TIGR00838">
    <property type="entry name" value="argH"/>
    <property type="match status" value="1"/>
</dbReference>
<dbReference type="CDD" id="cd01359">
    <property type="entry name" value="Argininosuccinate_lyase"/>
    <property type="match status" value="1"/>
</dbReference>
<evidence type="ECO:0000256" key="7">
    <source>
        <dbReference type="HAMAP-Rule" id="MF_00006"/>
    </source>
</evidence>
<organism evidence="10 11">
    <name type="scientific">Syntrophorhabdus aromaticivorans</name>
    <dbReference type="NCBI Taxonomy" id="328301"/>
    <lineage>
        <taxon>Bacteria</taxon>
        <taxon>Pseudomonadati</taxon>
        <taxon>Thermodesulfobacteriota</taxon>
        <taxon>Syntrophorhabdia</taxon>
        <taxon>Syntrophorhabdales</taxon>
        <taxon>Syntrophorhabdaceae</taxon>
        <taxon>Syntrophorhabdus</taxon>
    </lineage>
</organism>
<dbReference type="InterPro" id="IPR022761">
    <property type="entry name" value="Fumarate_lyase_N"/>
</dbReference>
<comment type="catalytic activity">
    <reaction evidence="1 7">
        <text>2-(N(omega)-L-arginino)succinate = fumarate + L-arginine</text>
        <dbReference type="Rhea" id="RHEA:24020"/>
        <dbReference type="ChEBI" id="CHEBI:29806"/>
        <dbReference type="ChEBI" id="CHEBI:32682"/>
        <dbReference type="ChEBI" id="CHEBI:57472"/>
        <dbReference type="EC" id="4.3.2.1"/>
    </reaction>
</comment>
<dbReference type="Gene3D" id="1.10.275.10">
    <property type="entry name" value="Fumarase/aspartase (N-terminal domain)"/>
    <property type="match status" value="1"/>
</dbReference>
<comment type="pathway">
    <text evidence="2 7">Amino-acid biosynthesis; L-arginine biosynthesis; L-arginine from L-ornithine and carbamoyl phosphate: step 3/3.</text>
</comment>
<dbReference type="PRINTS" id="PR00145">
    <property type="entry name" value="ARGSUCLYASE"/>
</dbReference>
<feature type="domain" description="Argininosuccinate lyase C-terminal" evidence="9">
    <location>
        <begin position="363"/>
        <end position="429"/>
    </location>
</feature>
<dbReference type="Pfam" id="PF00206">
    <property type="entry name" value="Lyase_1"/>
    <property type="match status" value="1"/>
</dbReference>
<evidence type="ECO:0000256" key="6">
    <source>
        <dbReference type="ARBA" id="ARBA00023239"/>
    </source>
</evidence>
<evidence type="ECO:0000313" key="10">
    <source>
        <dbReference type="EMBL" id="NLW34929.1"/>
    </source>
</evidence>
<dbReference type="Pfam" id="PF14698">
    <property type="entry name" value="ASL_C2"/>
    <property type="match status" value="1"/>
</dbReference>
<keyword evidence="4 7" id="KW-0055">Arginine biosynthesis</keyword>
<evidence type="ECO:0000313" key="11">
    <source>
        <dbReference type="Proteomes" id="UP000777265"/>
    </source>
</evidence>
<dbReference type="InterPro" id="IPR000362">
    <property type="entry name" value="Fumarate_lyase_fam"/>
</dbReference>
<comment type="similarity">
    <text evidence="7">Belongs to the lyase 1 family. Argininosuccinate lyase subfamily.</text>
</comment>
<evidence type="ECO:0000256" key="2">
    <source>
        <dbReference type="ARBA" id="ARBA00004941"/>
    </source>
</evidence>
<keyword evidence="5 7" id="KW-0028">Amino-acid biosynthesis</keyword>
<protein>
    <recommendedName>
        <fullName evidence="3 7">Argininosuccinate lyase</fullName>
        <shortName evidence="7">ASAL</shortName>
        <ecNumber evidence="3 7">4.3.2.1</ecNumber>
    </recommendedName>
    <alternativeName>
        <fullName evidence="7">Arginosuccinase</fullName>
    </alternativeName>
</protein>
<dbReference type="FunFam" id="1.10.40.30:FF:000001">
    <property type="entry name" value="Argininosuccinate lyase"/>
    <property type="match status" value="1"/>
</dbReference>
<dbReference type="InterPro" id="IPR008948">
    <property type="entry name" value="L-Aspartase-like"/>
</dbReference>
<dbReference type="GO" id="GO:0004056">
    <property type="term" value="F:argininosuccinate lyase activity"/>
    <property type="evidence" value="ECO:0007669"/>
    <property type="project" value="UniProtKB-UniRule"/>
</dbReference>
<dbReference type="FunFam" id="1.10.275.10:FF:000002">
    <property type="entry name" value="Argininosuccinate lyase"/>
    <property type="match status" value="1"/>
</dbReference>
<name>A0A971M443_9BACT</name>
<comment type="subcellular location">
    <subcellularLocation>
        <location evidence="7">Cytoplasm</location>
    </subcellularLocation>
</comment>
<dbReference type="InterPro" id="IPR020557">
    <property type="entry name" value="Fumarate_lyase_CS"/>
</dbReference>
<dbReference type="GO" id="GO:0005829">
    <property type="term" value="C:cytosol"/>
    <property type="evidence" value="ECO:0007669"/>
    <property type="project" value="TreeGrafter"/>
</dbReference>
<proteinExistence type="inferred from homology"/>
<dbReference type="GO" id="GO:0042450">
    <property type="term" value="P:L-arginine biosynthetic process via ornithine"/>
    <property type="evidence" value="ECO:0007669"/>
    <property type="project" value="UniProtKB-UniRule"/>
</dbReference>
<comment type="caution">
    <text evidence="10">The sequence shown here is derived from an EMBL/GenBank/DDBJ whole genome shotgun (WGS) entry which is preliminary data.</text>
</comment>
<dbReference type="PANTHER" id="PTHR43814">
    <property type="entry name" value="ARGININOSUCCINATE LYASE"/>
    <property type="match status" value="1"/>
</dbReference>
<gene>
    <name evidence="7 10" type="primary">argH</name>
    <name evidence="10" type="ORF">GXY80_05520</name>
</gene>
<sequence length="458" mass="52165">MKAWGGRFKGETEPLMERFSASIGFDRVLYEYDLDGSAAHAEMLCRIGILNGAEKEAIVNALEEIKQEIRNDEFTFSDTLEDIHMHVEARLIEKIGEVGKKLHTGRSRNDQVALDMRMYLRKELSDIEGALFRLLNGLIERAEKEKETIMPGYTHMQRAQVVTFAHHLLAYYFMLKRDRERVRRVGGSVDTLPLGSGALAGSTIPLDREWVREKLGFSKVSENSMDAVADRDFVLETIYAVAMVMIHLSRFAEDMIIFSTEEFSFVSLPDELCTGSSLMPHKKNPDSLELIRGKTSRVIGDLFSMFSLLKGLPLTYNRDLQEDKEPLFHAVNTVKDAVAIMELCVKGMVVRRERMEQAVHKSFMPAVEMAEYLTLKGIPFRQAHGIVGRLVRDCEEQGKGFRDMTVEDLKTYSEAFDSDIIKHIDPRMILRSRKTIGAASFDEIERQINNEKSSYLSS</sequence>
<keyword evidence="6 7" id="KW-0456">Lyase</keyword>
<dbReference type="SUPFAM" id="SSF48557">
    <property type="entry name" value="L-aspartase-like"/>
    <property type="match status" value="1"/>
</dbReference>
<evidence type="ECO:0000259" key="9">
    <source>
        <dbReference type="Pfam" id="PF14698"/>
    </source>
</evidence>
<dbReference type="AlphaFoldDB" id="A0A971M443"/>
<dbReference type="InterPro" id="IPR029419">
    <property type="entry name" value="Arg_succ_lyase_C"/>
</dbReference>
<accession>A0A971M443</accession>